<protein>
    <recommendedName>
        <fullName evidence="3">Replication terminator protein</fullName>
    </recommendedName>
</protein>
<evidence type="ECO:0008006" key="3">
    <source>
        <dbReference type="Google" id="ProtNLM"/>
    </source>
</evidence>
<evidence type="ECO:0000313" key="2">
    <source>
        <dbReference type="Proteomes" id="UP000285897"/>
    </source>
</evidence>
<evidence type="ECO:0000313" key="1">
    <source>
        <dbReference type="EMBL" id="RHL43708.1"/>
    </source>
</evidence>
<dbReference type="EMBL" id="QROS01000016">
    <property type="protein sequence ID" value="RHL43708.1"/>
    <property type="molecule type" value="Genomic_DNA"/>
</dbReference>
<organism evidence="1 2">
    <name type="scientific">Blautia obeum</name>
    <dbReference type="NCBI Taxonomy" id="40520"/>
    <lineage>
        <taxon>Bacteria</taxon>
        <taxon>Bacillati</taxon>
        <taxon>Bacillota</taxon>
        <taxon>Clostridia</taxon>
        <taxon>Lachnospirales</taxon>
        <taxon>Lachnospiraceae</taxon>
        <taxon>Blautia</taxon>
    </lineage>
</organism>
<gene>
    <name evidence="1" type="ORF">DW021_15445</name>
</gene>
<reference evidence="1 2" key="1">
    <citation type="submission" date="2018-08" db="EMBL/GenBank/DDBJ databases">
        <title>A genome reference for cultivated species of the human gut microbiota.</title>
        <authorList>
            <person name="Zou Y."/>
            <person name="Xue W."/>
            <person name="Luo G."/>
        </authorList>
    </citation>
    <scope>NUCLEOTIDE SEQUENCE [LARGE SCALE GENOMIC DNA]</scope>
    <source>
        <strain evidence="1 2">AF37-6AC</strain>
    </source>
</reference>
<proteinExistence type="predicted"/>
<dbReference type="RefSeq" id="WP_118393448.1">
    <property type="nucleotide sequence ID" value="NZ_QROS01000016.1"/>
</dbReference>
<comment type="caution">
    <text evidence="1">The sequence shown here is derived from an EMBL/GenBank/DDBJ whole genome shotgun (WGS) entry which is preliminary data.</text>
</comment>
<accession>A0A415L5C7</accession>
<sequence length="143" mass="15760">MKHINMETFANGAFTEQINRELKKVTENIQDPNTDATAKRKITVMIEFKPNETRNFVTTGVQAKATLAPALGAVTALSMGKNLKTNEVEAYEVGSQIPGQITMEETLEATEEMEDGRVVDKSTGEIYETPAKNVVDLRAVRQA</sequence>
<dbReference type="Proteomes" id="UP000285897">
    <property type="component" value="Unassembled WGS sequence"/>
</dbReference>
<dbReference type="AlphaFoldDB" id="A0A415L5C7"/>
<name>A0A415L5C7_9FIRM</name>